<evidence type="ECO:0000313" key="1">
    <source>
        <dbReference type="EMBL" id="GIH00003.1"/>
    </source>
</evidence>
<dbReference type="EMBL" id="BONX01000049">
    <property type="protein sequence ID" value="GIH00003.1"/>
    <property type="molecule type" value="Genomic_DNA"/>
</dbReference>
<proteinExistence type="predicted"/>
<gene>
    <name evidence="1" type="ORF">Pma05_65750</name>
</gene>
<reference evidence="1 2" key="1">
    <citation type="submission" date="2021-01" db="EMBL/GenBank/DDBJ databases">
        <title>Whole genome shotgun sequence of Plantactinospora mayteni NBRC 109088.</title>
        <authorList>
            <person name="Komaki H."/>
            <person name="Tamura T."/>
        </authorList>
    </citation>
    <scope>NUCLEOTIDE SEQUENCE [LARGE SCALE GENOMIC DNA]</scope>
    <source>
        <strain evidence="1 2">NBRC 109088</strain>
    </source>
</reference>
<evidence type="ECO:0000313" key="2">
    <source>
        <dbReference type="Proteomes" id="UP000621500"/>
    </source>
</evidence>
<accession>A0ABQ4EZD9</accession>
<keyword evidence="2" id="KW-1185">Reference proteome</keyword>
<organism evidence="1 2">
    <name type="scientific">Plantactinospora mayteni</name>
    <dbReference type="NCBI Taxonomy" id="566021"/>
    <lineage>
        <taxon>Bacteria</taxon>
        <taxon>Bacillati</taxon>
        <taxon>Actinomycetota</taxon>
        <taxon>Actinomycetes</taxon>
        <taxon>Micromonosporales</taxon>
        <taxon>Micromonosporaceae</taxon>
        <taxon>Plantactinospora</taxon>
    </lineage>
</organism>
<dbReference type="Proteomes" id="UP000621500">
    <property type="component" value="Unassembled WGS sequence"/>
</dbReference>
<evidence type="ECO:0008006" key="3">
    <source>
        <dbReference type="Google" id="ProtNLM"/>
    </source>
</evidence>
<name>A0ABQ4EZD9_9ACTN</name>
<protein>
    <recommendedName>
        <fullName evidence="3">SMI1/KNR4 family protein</fullName>
    </recommendedName>
</protein>
<sequence length="137" mass="15203">MHADGLPLPPALVDVAQQGRWTAPAGSDIYVRMFGEPAYGPVFLAVEQMRRNARWIDDIDYDDEFRQLYIGTPDPANPPGDIDPQMSLLLGDLGADQPFALDFRRSMDAPSVVYLDSKMRWVEVAPTIEALIAELGL</sequence>
<comment type="caution">
    <text evidence="1">The sequence shown here is derived from an EMBL/GenBank/DDBJ whole genome shotgun (WGS) entry which is preliminary data.</text>
</comment>
<dbReference type="RefSeq" id="WP_203861333.1">
    <property type="nucleotide sequence ID" value="NZ_BAAAZQ010000021.1"/>
</dbReference>